<keyword evidence="4" id="KW-0680">Restriction system</keyword>
<accession>A0ABS5NDU1</accession>
<dbReference type="SUPFAM" id="SSF53335">
    <property type="entry name" value="S-adenosyl-L-methionine-dependent methyltransferases"/>
    <property type="match status" value="1"/>
</dbReference>
<keyword evidence="7" id="KW-1185">Reference proteome</keyword>
<evidence type="ECO:0000256" key="2">
    <source>
        <dbReference type="ARBA" id="ARBA00022679"/>
    </source>
</evidence>
<dbReference type="Pfam" id="PF00145">
    <property type="entry name" value="DNA_methylase"/>
    <property type="match status" value="1"/>
</dbReference>
<dbReference type="Gene3D" id="3.40.50.150">
    <property type="entry name" value="Vaccinia Virus protein VP39"/>
    <property type="match status" value="1"/>
</dbReference>
<evidence type="ECO:0000256" key="1">
    <source>
        <dbReference type="ARBA" id="ARBA00022603"/>
    </source>
</evidence>
<organism evidence="6 7">
    <name type="scientific">Tsukamurella paurometabola</name>
    <name type="common">Corynebacterium paurometabolum</name>
    <dbReference type="NCBI Taxonomy" id="2061"/>
    <lineage>
        <taxon>Bacteria</taxon>
        <taxon>Bacillati</taxon>
        <taxon>Actinomycetota</taxon>
        <taxon>Actinomycetes</taxon>
        <taxon>Mycobacteriales</taxon>
        <taxon>Tsukamurellaceae</taxon>
        <taxon>Tsukamurella</taxon>
    </lineage>
</organism>
<dbReference type="GO" id="GO:0008168">
    <property type="term" value="F:methyltransferase activity"/>
    <property type="evidence" value="ECO:0007669"/>
    <property type="project" value="UniProtKB-KW"/>
</dbReference>
<dbReference type="InterPro" id="IPR029063">
    <property type="entry name" value="SAM-dependent_MTases_sf"/>
</dbReference>
<dbReference type="RefSeq" id="WP_212554157.1">
    <property type="nucleotide sequence ID" value="NZ_JAGXOE010000034.1"/>
</dbReference>
<evidence type="ECO:0000256" key="4">
    <source>
        <dbReference type="ARBA" id="ARBA00022747"/>
    </source>
</evidence>
<gene>
    <name evidence="6" type="ORF">KFZ73_14475</name>
</gene>
<dbReference type="InterPro" id="IPR018117">
    <property type="entry name" value="C5_DNA_meth_AS"/>
</dbReference>
<evidence type="ECO:0000313" key="7">
    <source>
        <dbReference type="Proteomes" id="UP000676853"/>
    </source>
</evidence>
<keyword evidence="3" id="KW-0949">S-adenosyl-L-methionine</keyword>
<dbReference type="InterPro" id="IPR001525">
    <property type="entry name" value="C5_MeTfrase"/>
</dbReference>
<protein>
    <submittedName>
        <fullName evidence="6">DNA cytosine methyltransferase</fullName>
    </submittedName>
</protein>
<reference evidence="6 7" key="1">
    <citation type="submission" date="2021-04" db="EMBL/GenBank/DDBJ databases">
        <title>Whole genome sequence analysis of a thiophenic sulfur metabolizing bacteria.</title>
        <authorList>
            <person name="Akhtar N."/>
            <person name="Akram J."/>
            <person name="Aslam A."/>
        </authorList>
    </citation>
    <scope>NUCLEOTIDE SEQUENCE [LARGE SCALE GENOMIC DNA]</scope>
    <source>
        <strain evidence="6 7">3OW</strain>
    </source>
</reference>
<keyword evidence="1 6" id="KW-0489">Methyltransferase</keyword>
<dbReference type="PROSITE" id="PS00094">
    <property type="entry name" value="C5_MTASE_1"/>
    <property type="match status" value="1"/>
</dbReference>
<evidence type="ECO:0000256" key="5">
    <source>
        <dbReference type="SAM" id="MobiDB-lite"/>
    </source>
</evidence>
<comment type="caution">
    <text evidence="6">The sequence shown here is derived from an EMBL/GenBank/DDBJ whole genome shotgun (WGS) entry which is preliminary data.</text>
</comment>
<feature type="region of interest" description="Disordered" evidence="5">
    <location>
        <begin position="152"/>
        <end position="178"/>
    </location>
</feature>
<keyword evidence="2" id="KW-0808">Transferase</keyword>
<dbReference type="EMBL" id="JAGXOE010000034">
    <property type="protein sequence ID" value="MBS4102439.1"/>
    <property type="molecule type" value="Genomic_DNA"/>
</dbReference>
<dbReference type="Proteomes" id="UP000676853">
    <property type="component" value="Unassembled WGS sequence"/>
</dbReference>
<name>A0ABS5NDU1_TSUPA</name>
<sequence>MPKLLDTFCCAGGAGTGYSRAGFDIIGVDLNPQPNYPFEFIQGDAIEFIREHGHEFDVIHASPPCQAYSSITPDAARSRHAQLIEPTREALEGTGRLWVIENVAGAKKHLVKPARLCGSSFGLRVRRHRYFETNWGMTGSVCDHKAQGEAVGVYGSHPDRKRHLRPDGSSRGVKATSAEDASDALGGVDWMVWREMAECIPPAYTEFIGGQLMQQLEG</sequence>
<dbReference type="GO" id="GO:0032259">
    <property type="term" value="P:methylation"/>
    <property type="evidence" value="ECO:0007669"/>
    <property type="project" value="UniProtKB-KW"/>
</dbReference>
<evidence type="ECO:0000313" key="6">
    <source>
        <dbReference type="EMBL" id="MBS4102439.1"/>
    </source>
</evidence>
<evidence type="ECO:0000256" key="3">
    <source>
        <dbReference type="ARBA" id="ARBA00022691"/>
    </source>
</evidence>
<proteinExistence type="predicted"/>